<evidence type="ECO:0000313" key="1">
    <source>
        <dbReference type="EMBL" id="BAR61939.1"/>
    </source>
</evidence>
<organism evidence="1 2">
    <name type="scientific">Bradyrhizobium diazoefficiens</name>
    <dbReference type="NCBI Taxonomy" id="1355477"/>
    <lineage>
        <taxon>Bacteria</taxon>
        <taxon>Pseudomonadati</taxon>
        <taxon>Pseudomonadota</taxon>
        <taxon>Alphaproteobacteria</taxon>
        <taxon>Hyphomicrobiales</taxon>
        <taxon>Nitrobacteraceae</taxon>
        <taxon>Bradyrhizobium</taxon>
    </lineage>
</organism>
<dbReference type="Proteomes" id="UP000063308">
    <property type="component" value="Chromosome"/>
</dbReference>
<evidence type="ECO:0000313" key="2">
    <source>
        <dbReference type="Proteomes" id="UP000063308"/>
    </source>
</evidence>
<sequence length="37" mass="4131">MVDHVMKMEDAVALIDARAPAQVRGSYKKREAVENSN</sequence>
<reference evidence="1 2" key="1">
    <citation type="submission" date="2014-11" db="EMBL/GenBank/DDBJ databases">
        <title>Symbiosis island explosion on the genome of extra-slow-growing strains of soybean bradyrhizobia with massive insertion sequences.</title>
        <authorList>
            <person name="Iida T."/>
            <person name="Minamisawa K."/>
        </authorList>
    </citation>
    <scope>NUCLEOTIDE SEQUENCE [LARGE SCALE GENOMIC DNA]</scope>
    <source>
        <strain evidence="1 2">NK6</strain>
    </source>
</reference>
<gene>
    <name evidence="1" type="ORF">NK6_8792</name>
</gene>
<name>A0A0E4BVE0_9BRAD</name>
<accession>A0A0E4BVE0</accession>
<proteinExistence type="predicted"/>
<dbReference type="EMBL" id="AP014685">
    <property type="protein sequence ID" value="BAR61939.1"/>
    <property type="molecule type" value="Genomic_DNA"/>
</dbReference>
<protein>
    <submittedName>
        <fullName evidence="1">Uncharacterized protein</fullName>
    </submittedName>
</protein>
<dbReference type="AlphaFoldDB" id="A0A0E4BVE0"/>